<sequence length="94" mass="10193">MLFPTTTALPPDVAVCAADTLPNQSSHIHSPEKENNMNIRDDIGQLSLRLAKLGLQAVNIENSLADDTFKVVYINKNAGKQSISQKGKNKKTSS</sequence>
<dbReference type="AlphaFoldDB" id="A0A3N4PY60"/>
<dbReference type="EMBL" id="RPDH01000001">
    <property type="protein sequence ID" value="RPE13763.1"/>
    <property type="molecule type" value="Genomic_DNA"/>
</dbReference>
<comment type="caution">
    <text evidence="1">The sequence shown here is derived from an EMBL/GenBank/DDBJ whole genome shotgun (WGS) entry which is preliminary data.</text>
</comment>
<protein>
    <submittedName>
        <fullName evidence="1">Uncharacterized protein</fullName>
    </submittedName>
</protein>
<keyword evidence="2" id="KW-1185">Reference proteome</keyword>
<accession>A0A3N4PY60</accession>
<gene>
    <name evidence="1" type="ORF">EGT74_09690</name>
</gene>
<reference evidence="1 2" key="1">
    <citation type="submission" date="2018-11" db="EMBL/GenBank/DDBJ databases">
        <title>Chitinophaga lutea sp.nov., isolate from arsenic contaminated soil.</title>
        <authorList>
            <person name="Zong Y."/>
        </authorList>
    </citation>
    <scope>NUCLEOTIDE SEQUENCE [LARGE SCALE GENOMIC DNA]</scope>
    <source>
        <strain evidence="1 2">ZY74</strain>
    </source>
</reference>
<evidence type="ECO:0000313" key="2">
    <source>
        <dbReference type="Proteomes" id="UP000278351"/>
    </source>
</evidence>
<evidence type="ECO:0000313" key="1">
    <source>
        <dbReference type="EMBL" id="RPE13763.1"/>
    </source>
</evidence>
<dbReference type="Proteomes" id="UP000278351">
    <property type="component" value="Unassembled WGS sequence"/>
</dbReference>
<proteinExistence type="predicted"/>
<organism evidence="1 2">
    <name type="scientific">Chitinophaga lutea</name>
    <dbReference type="NCBI Taxonomy" id="2488634"/>
    <lineage>
        <taxon>Bacteria</taxon>
        <taxon>Pseudomonadati</taxon>
        <taxon>Bacteroidota</taxon>
        <taxon>Chitinophagia</taxon>
        <taxon>Chitinophagales</taxon>
        <taxon>Chitinophagaceae</taxon>
        <taxon>Chitinophaga</taxon>
    </lineage>
</organism>
<name>A0A3N4PY60_9BACT</name>